<sequence>MHSFQNEIILGSYLDCKESMYIEFKEFCLKEYIHNYLTTKQVKDMVHHGKLPKKFDYLVINNLERYIDIYLSKYASSFHNSKTKESSPMNFIIGVNDDSEITGIPFSGCIDALCDHLKQYMNQHIDFYMKDKCCLQFDIHTKECEIDQAYLDDSFLTNQIEHHNRIMNHFHICNKKYTKKRKQWFNTIMRYKGKLQNAVCDPLFIAEFTDYLKSIHKYEAFKEHLHTHYTYDPDQVKYFKDNPNHFMYWVIQYKDMKANEWMTKKPIPPSLQKLPNIEFCASTQLSMLRYRLIRENQKLKYFTIYITISKNNDCSKKLYFKDHRHHLWRTMCRMIDNNEPHSFDI</sequence>
<dbReference type="AlphaFoldDB" id="A0A6C0CV24"/>
<name>A0A6C0CV24_9ZZZZ</name>
<evidence type="ECO:0000313" key="1">
    <source>
        <dbReference type="EMBL" id="QHT07780.1"/>
    </source>
</evidence>
<accession>A0A6C0CV24</accession>
<protein>
    <submittedName>
        <fullName evidence="1">Uncharacterized protein</fullName>
    </submittedName>
</protein>
<organism evidence="1">
    <name type="scientific">viral metagenome</name>
    <dbReference type="NCBI Taxonomy" id="1070528"/>
    <lineage>
        <taxon>unclassified sequences</taxon>
        <taxon>metagenomes</taxon>
        <taxon>organismal metagenomes</taxon>
    </lineage>
</organism>
<proteinExistence type="predicted"/>
<reference evidence="1" key="1">
    <citation type="journal article" date="2020" name="Nature">
        <title>Giant virus diversity and host interactions through global metagenomics.</title>
        <authorList>
            <person name="Schulz F."/>
            <person name="Roux S."/>
            <person name="Paez-Espino D."/>
            <person name="Jungbluth S."/>
            <person name="Walsh D.A."/>
            <person name="Denef V.J."/>
            <person name="McMahon K.D."/>
            <person name="Konstantinidis K.T."/>
            <person name="Eloe-Fadrosh E.A."/>
            <person name="Kyrpides N.C."/>
            <person name="Woyke T."/>
        </authorList>
    </citation>
    <scope>NUCLEOTIDE SEQUENCE</scope>
    <source>
        <strain evidence="1">GVMAG-M-3300021964-36</strain>
    </source>
</reference>
<dbReference type="EMBL" id="MN739486">
    <property type="protein sequence ID" value="QHT07780.1"/>
    <property type="molecule type" value="Genomic_DNA"/>
</dbReference>